<dbReference type="InterPro" id="IPR007278">
    <property type="entry name" value="DUF397"/>
</dbReference>
<sequence length="59" mass="6293">MTRVVWRKSSRSTTQGGACVEVARLGASVGVRDSKNPDAAHLPVAVSAFTDLLLRIKRG</sequence>
<organism evidence="2 3">
    <name type="scientific">Actinocorallia libanotica</name>
    <dbReference type="NCBI Taxonomy" id="46162"/>
    <lineage>
        <taxon>Bacteria</taxon>
        <taxon>Bacillati</taxon>
        <taxon>Actinomycetota</taxon>
        <taxon>Actinomycetes</taxon>
        <taxon>Streptosporangiales</taxon>
        <taxon>Thermomonosporaceae</taxon>
        <taxon>Actinocorallia</taxon>
    </lineage>
</organism>
<reference evidence="2 3" key="1">
    <citation type="journal article" date="2019" name="Int. J. Syst. Evol. Microbiol.">
        <title>The Global Catalogue of Microorganisms (GCM) 10K type strain sequencing project: providing services to taxonomists for standard genome sequencing and annotation.</title>
        <authorList>
            <consortium name="The Broad Institute Genomics Platform"/>
            <consortium name="The Broad Institute Genome Sequencing Center for Infectious Disease"/>
            <person name="Wu L."/>
            <person name="Ma J."/>
        </authorList>
    </citation>
    <scope>NUCLEOTIDE SEQUENCE [LARGE SCALE GENOMIC DNA]</scope>
    <source>
        <strain evidence="2 3">JCM 10696</strain>
    </source>
</reference>
<dbReference type="Pfam" id="PF04149">
    <property type="entry name" value="DUF397"/>
    <property type="match status" value="1"/>
</dbReference>
<dbReference type="Proteomes" id="UP001500665">
    <property type="component" value="Unassembled WGS sequence"/>
</dbReference>
<accession>A0ABN1S2W6</accession>
<name>A0ABN1S2W6_9ACTN</name>
<dbReference type="RefSeq" id="WP_344247939.1">
    <property type="nucleotide sequence ID" value="NZ_BAAAHH010000076.1"/>
</dbReference>
<dbReference type="EMBL" id="BAAAHH010000076">
    <property type="protein sequence ID" value="GAA0970496.1"/>
    <property type="molecule type" value="Genomic_DNA"/>
</dbReference>
<feature type="domain" description="DUF397" evidence="1">
    <location>
        <begin position="5"/>
        <end position="57"/>
    </location>
</feature>
<keyword evidence="3" id="KW-1185">Reference proteome</keyword>
<evidence type="ECO:0000259" key="1">
    <source>
        <dbReference type="Pfam" id="PF04149"/>
    </source>
</evidence>
<evidence type="ECO:0000313" key="2">
    <source>
        <dbReference type="EMBL" id="GAA0970496.1"/>
    </source>
</evidence>
<comment type="caution">
    <text evidence="2">The sequence shown here is derived from an EMBL/GenBank/DDBJ whole genome shotgun (WGS) entry which is preliminary data.</text>
</comment>
<protein>
    <recommendedName>
        <fullName evidence="1">DUF397 domain-containing protein</fullName>
    </recommendedName>
</protein>
<gene>
    <name evidence="2" type="ORF">GCM10009550_78310</name>
</gene>
<evidence type="ECO:0000313" key="3">
    <source>
        <dbReference type="Proteomes" id="UP001500665"/>
    </source>
</evidence>
<proteinExistence type="predicted"/>